<evidence type="ECO:0000313" key="1">
    <source>
        <dbReference type="EMBL" id="MBX42882.1"/>
    </source>
</evidence>
<sequence length="38" mass="4315">MPFAIFLAIRLGVLYRQNSIVTMPMSWATSATIFLQLI</sequence>
<dbReference type="AlphaFoldDB" id="A0A2P2NK74"/>
<protein>
    <submittedName>
        <fullName evidence="1">Uncharacterized protein</fullName>
    </submittedName>
</protein>
<proteinExistence type="predicted"/>
<reference evidence="1" key="1">
    <citation type="submission" date="2018-02" db="EMBL/GenBank/DDBJ databases">
        <title>Rhizophora mucronata_Transcriptome.</title>
        <authorList>
            <person name="Meera S.P."/>
            <person name="Sreeshan A."/>
            <person name="Augustine A."/>
        </authorList>
    </citation>
    <scope>NUCLEOTIDE SEQUENCE</scope>
    <source>
        <tissue evidence="1">Leaf</tissue>
    </source>
</reference>
<name>A0A2P2NK74_RHIMU</name>
<accession>A0A2P2NK74</accession>
<organism evidence="1">
    <name type="scientific">Rhizophora mucronata</name>
    <name type="common">Asiatic mangrove</name>
    <dbReference type="NCBI Taxonomy" id="61149"/>
    <lineage>
        <taxon>Eukaryota</taxon>
        <taxon>Viridiplantae</taxon>
        <taxon>Streptophyta</taxon>
        <taxon>Embryophyta</taxon>
        <taxon>Tracheophyta</taxon>
        <taxon>Spermatophyta</taxon>
        <taxon>Magnoliopsida</taxon>
        <taxon>eudicotyledons</taxon>
        <taxon>Gunneridae</taxon>
        <taxon>Pentapetalae</taxon>
        <taxon>rosids</taxon>
        <taxon>fabids</taxon>
        <taxon>Malpighiales</taxon>
        <taxon>Rhizophoraceae</taxon>
        <taxon>Rhizophora</taxon>
    </lineage>
</organism>
<dbReference type="EMBL" id="GGEC01062398">
    <property type="protein sequence ID" value="MBX42882.1"/>
    <property type="molecule type" value="Transcribed_RNA"/>
</dbReference>